<gene>
    <name evidence="1" type="ordered locus">MLBr01829</name>
</gene>
<organism evidence="1 2">
    <name type="scientific">Mycobacterium leprae (strain Br4923)</name>
    <dbReference type="NCBI Taxonomy" id="561304"/>
    <lineage>
        <taxon>Bacteria</taxon>
        <taxon>Bacillati</taxon>
        <taxon>Actinomycetota</taxon>
        <taxon>Actinomycetes</taxon>
        <taxon>Mycobacteriales</taxon>
        <taxon>Mycobacteriaceae</taxon>
        <taxon>Mycobacterium</taxon>
    </lineage>
</organism>
<dbReference type="AlphaFoldDB" id="A0A0H3MRI4"/>
<dbReference type="HOGENOM" id="CLU_1990187_0_0_11"/>
<evidence type="ECO:0000313" key="1">
    <source>
        <dbReference type="EMBL" id="CAR71925.1"/>
    </source>
</evidence>
<evidence type="ECO:0000313" key="2">
    <source>
        <dbReference type="Proteomes" id="UP000006900"/>
    </source>
</evidence>
<dbReference type="EMBL" id="FM211192">
    <property type="protein sequence ID" value="CAR71925.1"/>
    <property type="molecule type" value="Genomic_DNA"/>
</dbReference>
<accession>A0A0H3MRI4</accession>
<dbReference type="Proteomes" id="UP000006900">
    <property type="component" value="Chromosome"/>
</dbReference>
<sequence>MRCSASAPGLTGDLAHGQQITVPVTRPYSASTTHLGMITTLKQTAGVADTGDTVTPRIRQRVTVGKITEYTPGQQVNVAAVITDHPDMMVTTAPTICIMPFGVDNHVDAEWLKLTSLGLRPRAIR</sequence>
<name>A0A0H3MRI4_MYCLB</name>
<reference evidence="1 2" key="1">
    <citation type="journal article" date="2009" name="Nat. Genet.">
        <title>Comparative genomic and phylogeographic analysis of Mycobacterium leprae.</title>
        <authorList>
            <person name="Monot M."/>
            <person name="Honore N."/>
            <person name="Garnier T."/>
            <person name="Zidane N."/>
            <person name="Sherafi D."/>
            <person name="Paniz-Mondolfi A."/>
            <person name="Matsuoka M."/>
            <person name="Taylor G.M."/>
            <person name="Donoghue H.D."/>
            <person name="Bouwman A."/>
            <person name="Mays S."/>
            <person name="Watson C."/>
            <person name="Lockwood D."/>
            <person name="Khamispour A."/>
            <person name="Dowlati Y."/>
            <person name="Jianping S."/>
            <person name="Rea T.H."/>
            <person name="Vera-Cabrera L."/>
            <person name="Stefani M.M."/>
            <person name="Banu S."/>
            <person name="Macdonald M."/>
            <person name="Sapkota B.R."/>
            <person name="Spencer J.S."/>
            <person name="Thomas J."/>
            <person name="Harshman K."/>
            <person name="Singh P."/>
            <person name="Busso P."/>
            <person name="Gattiker A."/>
            <person name="Rougemont J."/>
            <person name="Brennan P.J."/>
            <person name="Cole S.T."/>
        </authorList>
    </citation>
    <scope>NUCLEOTIDE SEQUENCE [LARGE SCALE GENOMIC DNA]</scope>
    <source>
        <strain evidence="2">Br4923</strain>
    </source>
</reference>
<proteinExistence type="predicted"/>
<protein>
    <submittedName>
        <fullName evidence="1">Uncharacterized protein</fullName>
    </submittedName>
</protein>
<dbReference type="KEGG" id="mlb:MLBr01829"/>